<dbReference type="PANTHER" id="PTHR24223:SF456">
    <property type="entry name" value="MULTIDRUG RESISTANCE-ASSOCIATED PROTEIN LETHAL(2)03659"/>
    <property type="match status" value="1"/>
</dbReference>
<dbReference type="Pfam" id="PF00005">
    <property type="entry name" value="ABC_tran"/>
    <property type="match status" value="2"/>
</dbReference>
<dbReference type="Gene3D" id="3.40.50.300">
    <property type="entry name" value="P-loop containing nucleotide triphosphate hydrolases"/>
    <property type="match status" value="2"/>
</dbReference>
<dbReference type="SUPFAM" id="SSF52540">
    <property type="entry name" value="P-loop containing nucleoside triphosphate hydrolases"/>
    <property type="match status" value="2"/>
</dbReference>
<keyword evidence="6" id="KW-0067">ATP-binding</keyword>
<dbReference type="Pfam" id="PF04307">
    <property type="entry name" value="YdjM"/>
    <property type="match status" value="1"/>
</dbReference>
<feature type="transmembrane region" description="Helical" evidence="9">
    <location>
        <begin position="754"/>
        <end position="774"/>
    </location>
</feature>
<dbReference type="SMART" id="SM00382">
    <property type="entry name" value="AAA"/>
    <property type="match status" value="2"/>
</dbReference>
<dbReference type="Pfam" id="PF00664">
    <property type="entry name" value="ABC_membrane"/>
    <property type="match status" value="2"/>
</dbReference>
<dbReference type="InterPro" id="IPR036640">
    <property type="entry name" value="ABC1_TM_sf"/>
</dbReference>
<organism evidence="12 13">
    <name type="scientific">Thraustotheca clavata</name>
    <dbReference type="NCBI Taxonomy" id="74557"/>
    <lineage>
        <taxon>Eukaryota</taxon>
        <taxon>Sar</taxon>
        <taxon>Stramenopiles</taxon>
        <taxon>Oomycota</taxon>
        <taxon>Saprolegniomycetes</taxon>
        <taxon>Saprolegniales</taxon>
        <taxon>Achlyaceae</taxon>
        <taxon>Thraustotheca</taxon>
    </lineage>
</organism>
<feature type="domain" description="ABC transmembrane type-1" evidence="11">
    <location>
        <begin position="498"/>
        <end position="785"/>
    </location>
</feature>
<keyword evidence="7 9" id="KW-1133">Transmembrane helix</keyword>
<comment type="caution">
    <text evidence="12">The sequence shown here is derived from an EMBL/GenBank/DDBJ whole genome shotgun (WGS) entry which is preliminary data.</text>
</comment>
<evidence type="ECO:0000256" key="1">
    <source>
        <dbReference type="ARBA" id="ARBA00004141"/>
    </source>
</evidence>
<sequence length="1863" mass="209302">LLRATPFSCIALVKRDTIRLIAFPTQAVDWIHQAVQRSWPNGVSSCKLYDNHADLKLGGYPWSPSGHATVHSRQLMLSILLILKTHGYQLQSSMDISDSESTKDTLIFRAGVAEEQPHMFALSLNEEDLLRVINAPQDIQLFTEQFITQYWSRGLQKRNDQYVGGCIEFKLRGYPWGSDRQDSVNARFFIMAFLAELEQRGWYLLGAINQVVGADVWISKDSLYFHHIPTAIPFGKTMDPARWWCGSQETWLWRIDHSLSLLPLRFGSCFETTLLLFSVWKFGLLGLGSYVGIVHYQGPDRPRFAYIASGISVLNAGFGAYYLASHSPLSPSHVYAGSMGILEGLHTAIAIVLHPSAMYKFRHLFVLDALVRALAVRQELLGHPSVFRTVLIFDSYFLFIKAGISWYQYYLRLKKKTKVDQVEVKASYLQKFFFTWIWPLLKQRSNSSSPLEVKDLPRIHPDDEATPLYVSFHHHCLKYPSLSLVRHLHAVCWRPFYLAAGYLLISTIGNIAMPWILQQLLETLALDNVTQSEQLSAGLLYSLALFVAVVVKSLFEHQFWATGVRCGLHVRSILQTHLLEKALKLSPTSRQSYSPGVISSLLAMDACRIGDSSFVCTLHWDTWSGCLSLSAAIYSLYKLLGPACHVWLGFMVLYTPVSYYCGHHIKLASQEHQKNRDARSHHTSQFLHAPLTLKGCGYEDTVYNATTHSRQDELNALRRKLLVAASNVSILTAFQVIAPLCTFLTYVHILHQPLNAAVVFSALAWFSTASNPLLRVPQVISKLMDTQVSIDRLERFFTAEERYPINTSSSDNVDTAIAVHNITCQWSHNSPRLFHQLSIVIPRGYFVVCEGDNCTGKSSFLELCLQMPMITNGSVHVDGTIAYCPQTPWILNDTVRINILFGLPMDSVWYKKTLTFCALDEDILAWPEGDATFAGNQGSALSGGQKQRVSLARAIYSRRSILLLDDILASLDIHVARHILEFGLCSPELAHLTKILVLPPSRRIPSSYAGPIMRLTFEKDPSHGRIHVQNQPYDTTINSTEAEAQWEDNEQDLSNSVIQSNATELTSAVVESEESTPLGLYNAFVKGYLGLINSRSQLYCYALILFLEHFLLLGTTFALSQWSEGTASEWFYIVICMIECCFVATQRVSFVFLTLQASKGLHNLVLRAMVYAPMSFFDKNTPGMVLNRCIKDIGAVDESIPGVVSLFLFNFMEIVMSFVSIALATPWVLLAIVVLFYPYSLLYNIFRLSGRDLTRLERATRTPVLSYFSQALSGTSSLVAYHAMGSTQQCFTEYIDASIQCFWLFTIANQWVTVWLELVGVAILILVAITATYLRVYHGLTNALVGLLLTYAVRLPIRMNWTFKMLATIEMESISLERLEDLIHRTDTTLTIPNYDAMPVDGALHLHKLSFSYSPSSSLVLNNVSLLIPSNSKVAILGRTGAGKSSLVRVLLGLYSYEGSITIGGVQLNQLAEPQQHIGFIPQDPVLLGETLRDALSWPGTTDDQIYTVLNQVGMRNKVNSLDENLQKYSWSGGEAQLLMLARALLRPATKLLLCDEATAHMDSQLNAHVHEILLKLSRLTVLMICHRREHLHEFDLLAVLEKGALVQCGTPQRVLATLRTNSMRCGTDSMAIVLLVVLGLVANIALAFRPLRRSQCTWCGKVFQRKALCIILSLLLLGICILADFLLSRRCWNEWRLLYGLMDNATHATVALLAWTLTCLYTWKSSVVKSYEGIAALLTASLLDLDHFVAAAGLSFQAATSLNERPFGHAVVFIFLLALMAWLICKKELRVRAVAFILVCLLSHHLRDSFRRGLWIAPFIGSTPPLPYALYLLLEIALPWILGSWWRWIESENTIYQPVLVV</sequence>
<comment type="subcellular location">
    <subcellularLocation>
        <location evidence="1">Membrane</location>
        <topology evidence="1">Multi-pass membrane protein</topology>
    </subcellularLocation>
</comment>
<evidence type="ECO:0000256" key="5">
    <source>
        <dbReference type="ARBA" id="ARBA00022741"/>
    </source>
</evidence>
<dbReference type="GO" id="GO:0005524">
    <property type="term" value="F:ATP binding"/>
    <property type="evidence" value="ECO:0007669"/>
    <property type="project" value="UniProtKB-KW"/>
</dbReference>
<feature type="domain" description="ABC transporter" evidence="10">
    <location>
        <begin position="817"/>
        <end position="1042"/>
    </location>
</feature>
<dbReference type="STRING" id="74557.A0A1W0A6C1"/>
<dbReference type="PANTHER" id="PTHR24223">
    <property type="entry name" value="ATP-BINDING CASSETTE SUB-FAMILY C"/>
    <property type="match status" value="1"/>
</dbReference>
<feature type="transmembrane region" description="Helical" evidence="9">
    <location>
        <begin position="1340"/>
        <end position="1357"/>
    </location>
</feature>
<accession>A0A1W0A6C1</accession>
<feature type="domain" description="ABC transporter" evidence="10">
    <location>
        <begin position="1404"/>
        <end position="1628"/>
    </location>
</feature>
<name>A0A1W0A6C1_9STRA</name>
<feature type="transmembrane region" description="Helical" evidence="9">
    <location>
        <begin position="1767"/>
        <end position="1785"/>
    </location>
</feature>
<dbReference type="InterPro" id="IPR044746">
    <property type="entry name" value="ABCC_6TM_D1"/>
</dbReference>
<feature type="transmembrane region" description="Helical" evidence="9">
    <location>
        <begin position="1312"/>
        <end position="1333"/>
    </location>
</feature>
<reference evidence="12 13" key="1">
    <citation type="journal article" date="2014" name="Genome Biol. Evol.">
        <title>The secreted proteins of Achlya hypogyna and Thraustotheca clavata identify the ancestral oomycete secretome and reveal gene acquisitions by horizontal gene transfer.</title>
        <authorList>
            <person name="Misner I."/>
            <person name="Blouin N."/>
            <person name="Leonard G."/>
            <person name="Richards T.A."/>
            <person name="Lane C.E."/>
        </authorList>
    </citation>
    <scope>NUCLEOTIDE SEQUENCE [LARGE SCALE GENOMIC DNA]</scope>
    <source>
        <strain evidence="12 13">ATCC 34112</strain>
    </source>
</reference>
<feature type="transmembrane region" description="Helical" evidence="9">
    <location>
        <begin position="274"/>
        <end position="292"/>
    </location>
</feature>
<dbReference type="OrthoDB" id="64391at2759"/>
<evidence type="ECO:0000259" key="10">
    <source>
        <dbReference type="PROSITE" id="PS50893"/>
    </source>
</evidence>
<proteinExistence type="inferred from homology"/>
<dbReference type="InterPro" id="IPR027417">
    <property type="entry name" value="P-loop_NTPase"/>
</dbReference>
<dbReference type="GO" id="GO:0016887">
    <property type="term" value="F:ATP hydrolysis activity"/>
    <property type="evidence" value="ECO:0007669"/>
    <property type="project" value="InterPro"/>
</dbReference>
<dbReference type="PROSITE" id="PS50929">
    <property type="entry name" value="ABC_TM1F"/>
    <property type="match status" value="2"/>
</dbReference>
<protein>
    <submittedName>
        <fullName evidence="12">Uncharacterized protein</fullName>
    </submittedName>
</protein>
<feature type="transmembrane region" description="Helical" evidence="9">
    <location>
        <begin position="1214"/>
        <end position="1243"/>
    </location>
</feature>
<feature type="transmembrane region" description="Helical" evidence="9">
    <location>
        <begin position="721"/>
        <end position="748"/>
    </location>
</feature>
<feature type="transmembrane region" description="Helical" evidence="9">
    <location>
        <begin position="1264"/>
        <end position="1284"/>
    </location>
</feature>
<feature type="transmembrane region" description="Helical" evidence="9">
    <location>
        <begin position="496"/>
        <end position="517"/>
    </location>
</feature>
<dbReference type="InterPro" id="IPR017871">
    <property type="entry name" value="ABC_transporter-like_CS"/>
</dbReference>
<feature type="transmembrane region" description="Helical" evidence="9">
    <location>
        <begin position="1630"/>
        <end position="1649"/>
    </location>
</feature>
<feature type="transmembrane region" description="Helical" evidence="9">
    <location>
        <begin position="537"/>
        <end position="555"/>
    </location>
</feature>
<feature type="non-terminal residue" evidence="12">
    <location>
        <position position="1"/>
    </location>
</feature>
<evidence type="ECO:0000256" key="2">
    <source>
        <dbReference type="ARBA" id="ARBA00009726"/>
    </source>
</evidence>
<feature type="transmembrane region" description="Helical" evidence="9">
    <location>
        <begin position="1708"/>
        <end position="1724"/>
    </location>
</feature>
<evidence type="ECO:0000256" key="6">
    <source>
        <dbReference type="ARBA" id="ARBA00022840"/>
    </source>
</evidence>
<keyword evidence="13" id="KW-1185">Reference proteome</keyword>
<dbReference type="GO" id="GO:0016020">
    <property type="term" value="C:membrane"/>
    <property type="evidence" value="ECO:0007669"/>
    <property type="project" value="UniProtKB-SubCell"/>
</dbReference>
<dbReference type="PROSITE" id="PS50893">
    <property type="entry name" value="ABC_TRANSPORTER_2"/>
    <property type="match status" value="2"/>
</dbReference>
<dbReference type="Gene3D" id="1.20.1560.10">
    <property type="entry name" value="ABC transporter type 1, transmembrane domain"/>
    <property type="match status" value="2"/>
</dbReference>
<dbReference type="SUPFAM" id="SSF90123">
    <property type="entry name" value="ABC transporter transmembrane region"/>
    <property type="match status" value="2"/>
</dbReference>
<evidence type="ECO:0000256" key="7">
    <source>
        <dbReference type="ARBA" id="ARBA00022989"/>
    </source>
</evidence>
<dbReference type="InterPro" id="IPR011527">
    <property type="entry name" value="ABC1_TM_dom"/>
</dbReference>
<feature type="domain" description="ABC transmembrane type-1" evidence="11">
    <location>
        <begin position="1130"/>
        <end position="1371"/>
    </location>
</feature>
<evidence type="ECO:0000256" key="4">
    <source>
        <dbReference type="ARBA" id="ARBA00022692"/>
    </source>
</evidence>
<evidence type="ECO:0000259" key="11">
    <source>
        <dbReference type="PROSITE" id="PS50929"/>
    </source>
</evidence>
<dbReference type="CDD" id="cd18580">
    <property type="entry name" value="ABC_6TM_ABCC_D2"/>
    <property type="match status" value="1"/>
</dbReference>
<keyword evidence="3" id="KW-0813">Transport</keyword>
<feature type="transmembrane region" description="Helical" evidence="9">
    <location>
        <begin position="1130"/>
        <end position="1153"/>
    </location>
</feature>
<gene>
    <name evidence="12" type="ORF">THRCLA_02145</name>
</gene>
<evidence type="ECO:0000313" key="12">
    <source>
        <dbReference type="EMBL" id="OQS05768.1"/>
    </source>
</evidence>
<comment type="similarity">
    <text evidence="2">Belongs to the ABC transporter superfamily. ABCC family. Conjugate transporter (TC 3.A.1.208) subfamily.</text>
</comment>
<evidence type="ECO:0000256" key="3">
    <source>
        <dbReference type="ARBA" id="ARBA00022448"/>
    </source>
</evidence>
<dbReference type="InterPro" id="IPR007404">
    <property type="entry name" value="YdjM-like"/>
</dbReference>
<feature type="transmembrane region" description="Helical" evidence="9">
    <location>
        <begin position="1736"/>
        <end position="1755"/>
    </location>
</feature>
<dbReference type="CDD" id="cd18579">
    <property type="entry name" value="ABC_6TM_ABCC_D1"/>
    <property type="match status" value="1"/>
</dbReference>
<dbReference type="InterPro" id="IPR044726">
    <property type="entry name" value="ABCC_6TM_D2"/>
</dbReference>
<evidence type="ECO:0000256" key="9">
    <source>
        <dbReference type="SAM" id="Phobius"/>
    </source>
</evidence>
<feature type="transmembrane region" description="Helical" evidence="9">
    <location>
        <begin position="1669"/>
        <end position="1688"/>
    </location>
</feature>
<dbReference type="InterPro" id="IPR003593">
    <property type="entry name" value="AAA+_ATPase"/>
</dbReference>
<dbReference type="PROSITE" id="PS00211">
    <property type="entry name" value="ABC_TRANSPORTER_1"/>
    <property type="match status" value="1"/>
</dbReference>
<evidence type="ECO:0000313" key="13">
    <source>
        <dbReference type="Proteomes" id="UP000243217"/>
    </source>
</evidence>
<dbReference type="InterPro" id="IPR003439">
    <property type="entry name" value="ABC_transporter-like_ATP-bd"/>
</dbReference>
<feature type="transmembrane region" description="Helical" evidence="9">
    <location>
        <begin position="1098"/>
        <end position="1118"/>
    </location>
</feature>
<dbReference type="GO" id="GO:0140359">
    <property type="term" value="F:ABC-type transporter activity"/>
    <property type="evidence" value="ECO:0007669"/>
    <property type="project" value="InterPro"/>
</dbReference>
<keyword evidence="8 9" id="KW-0472">Membrane</keyword>
<evidence type="ECO:0000256" key="8">
    <source>
        <dbReference type="ARBA" id="ARBA00023136"/>
    </source>
</evidence>
<keyword evidence="5" id="KW-0547">Nucleotide-binding</keyword>
<keyword evidence="4 9" id="KW-0812">Transmembrane</keyword>
<dbReference type="InterPro" id="IPR050173">
    <property type="entry name" value="ABC_transporter_C-like"/>
</dbReference>
<dbReference type="Proteomes" id="UP000243217">
    <property type="component" value="Unassembled WGS sequence"/>
</dbReference>
<dbReference type="EMBL" id="JNBS01000418">
    <property type="protein sequence ID" value="OQS05768.1"/>
    <property type="molecule type" value="Genomic_DNA"/>
</dbReference>
<feature type="transmembrane region" description="Helical" evidence="9">
    <location>
        <begin position="304"/>
        <end position="323"/>
    </location>
</feature>